<reference evidence="11 12" key="1">
    <citation type="submission" date="2019-03" db="EMBL/GenBank/DDBJ databases">
        <title>Genomic Encyclopedia of Type Strains, Phase IV (KMG-IV): sequencing the most valuable type-strain genomes for metagenomic binning, comparative biology and taxonomic classification.</title>
        <authorList>
            <person name="Goeker M."/>
        </authorList>
    </citation>
    <scope>NUCLEOTIDE SEQUENCE [LARGE SCALE GENOMIC DNA]</scope>
    <source>
        <strain evidence="11 12">DSM 19377</strain>
    </source>
</reference>
<evidence type="ECO:0000256" key="9">
    <source>
        <dbReference type="SAM" id="SignalP"/>
    </source>
</evidence>
<comment type="similarity">
    <text evidence="4">Belongs to the bacterial solute-binding protein 5 family.</text>
</comment>
<sequence>MTMNYKKITWLCLIVAMIMAMTACAKGPSDSESASSAKNDKDITIAVNQNFTTLDPQNVSDTLSISATHAMYEGLVGFDKNMTIKPVLATDYKVSKDGLVYTFNLRKNVKFHDGATFDANAVKANFDRIQGSKGSLTASHYLKNLKDIKVIDDNTVQFTLTKPFSAMLNKFAMIPMISPKAIKKYGKNIGLHPVGTGPFEFVKWNQGESLILKKNPDYWDSNYPKVNKVTFKSVPENGSRVAMLKTGEADFVYPLPEQNVKSLKSSSDISIDQTESTIVRYVSINTNKKPFNNKKVRLAMNYALNKDTYIKVVKNGFGSKLDSTMSPKTQFYSKQGVYEYNLDKAKKLMKEAGYPNGFSAEIWGDTASDTMKGMQFVQQQLAKIGIKLKVKAMEQGTLSNEIYSPKTPDQAKVQLWYVSWSPSSGDADGATRSLFSSESFPPNGANTAYYKNNEVDSLIKKANKSTDPDEQAKIYKQIQKDIYSDAPWIFLGVDTILSGHRNNLKGVYVLPDGSINIKNAQLK</sequence>
<dbReference type="EMBL" id="SLXK01000009">
    <property type="protein sequence ID" value="TCP29552.1"/>
    <property type="molecule type" value="Genomic_DNA"/>
</dbReference>
<dbReference type="Gene3D" id="3.40.190.10">
    <property type="entry name" value="Periplasmic binding protein-like II"/>
    <property type="match status" value="1"/>
</dbReference>
<protein>
    <recommendedName>
        <fullName evidence="5">Glutathione-binding protein GsiB</fullName>
    </recommendedName>
</protein>
<organism evidence="11 12">
    <name type="scientific">Scopulibacillus darangshiensis</name>
    <dbReference type="NCBI Taxonomy" id="442528"/>
    <lineage>
        <taxon>Bacteria</taxon>
        <taxon>Bacillati</taxon>
        <taxon>Bacillota</taxon>
        <taxon>Bacilli</taxon>
        <taxon>Bacillales</taxon>
        <taxon>Sporolactobacillaceae</taxon>
        <taxon>Scopulibacillus</taxon>
    </lineage>
</organism>
<comment type="function">
    <text evidence="1">Part of the ABC transporter complex GsiABCD involved in glutathione import. Binds glutathione.</text>
</comment>
<keyword evidence="12" id="KW-1185">Reference proteome</keyword>
<evidence type="ECO:0000313" key="11">
    <source>
        <dbReference type="EMBL" id="TCP29552.1"/>
    </source>
</evidence>
<evidence type="ECO:0000256" key="8">
    <source>
        <dbReference type="ARBA" id="ARBA00022764"/>
    </source>
</evidence>
<evidence type="ECO:0000256" key="3">
    <source>
        <dbReference type="ARBA" id="ARBA00004418"/>
    </source>
</evidence>
<dbReference type="Pfam" id="PF00496">
    <property type="entry name" value="SBP_bac_5"/>
    <property type="match status" value="1"/>
</dbReference>
<dbReference type="InterPro" id="IPR023765">
    <property type="entry name" value="SBP_5_CS"/>
</dbReference>
<proteinExistence type="inferred from homology"/>
<dbReference type="CDD" id="cd08499">
    <property type="entry name" value="PBP2_Ylib_like"/>
    <property type="match status" value="1"/>
</dbReference>
<feature type="signal peptide" evidence="9">
    <location>
        <begin position="1"/>
        <end position="25"/>
    </location>
</feature>
<name>A0A4R2P490_9BACL</name>
<evidence type="ECO:0000259" key="10">
    <source>
        <dbReference type="Pfam" id="PF00496"/>
    </source>
</evidence>
<evidence type="ECO:0000256" key="7">
    <source>
        <dbReference type="ARBA" id="ARBA00022729"/>
    </source>
</evidence>
<gene>
    <name evidence="11" type="ORF">EV207_1095</name>
</gene>
<dbReference type="InterPro" id="IPR039424">
    <property type="entry name" value="SBP_5"/>
</dbReference>
<dbReference type="Proteomes" id="UP000295416">
    <property type="component" value="Unassembled WGS sequence"/>
</dbReference>
<feature type="chain" id="PRO_5020676809" description="Glutathione-binding protein GsiB" evidence="9">
    <location>
        <begin position="26"/>
        <end position="523"/>
    </location>
</feature>
<feature type="domain" description="Solute-binding protein family 5" evidence="10">
    <location>
        <begin position="83"/>
        <end position="438"/>
    </location>
</feature>
<comment type="subcellular location">
    <subcellularLocation>
        <location evidence="2">Cell membrane</location>
        <topology evidence="2">Lipid-anchor</topology>
    </subcellularLocation>
    <subcellularLocation>
        <location evidence="3">Periplasm</location>
    </subcellularLocation>
</comment>
<evidence type="ECO:0000256" key="4">
    <source>
        <dbReference type="ARBA" id="ARBA00005695"/>
    </source>
</evidence>
<dbReference type="GO" id="GO:0042938">
    <property type="term" value="P:dipeptide transport"/>
    <property type="evidence" value="ECO:0007669"/>
    <property type="project" value="TreeGrafter"/>
</dbReference>
<evidence type="ECO:0000256" key="2">
    <source>
        <dbReference type="ARBA" id="ARBA00004193"/>
    </source>
</evidence>
<dbReference type="GO" id="GO:1904680">
    <property type="term" value="F:peptide transmembrane transporter activity"/>
    <property type="evidence" value="ECO:0007669"/>
    <property type="project" value="TreeGrafter"/>
</dbReference>
<dbReference type="InterPro" id="IPR000914">
    <property type="entry name" value="SBP_5_dom"/>
</dbReference>
<dbReference type="InterPro" id="IPR030678">
    <property type="entry name" value="Peptide/Ni-bd"/>
</dbReference>
<accession>A0A4R2P490</accession>
<evidence type="ECO:0000256" key="6">
    <source>
        <dbReference type="ARBA" id="ARBA00022448"/>
    </source>
</evidence>
<keyword evidence="7 9" id="KW-0732">Signal</keyword>
<keyword evidence="6" id="KW-0813">Transport</keyword>
<evidence type="ECO:0000256" key="5">
    <source>
        <dbReference type="ARBA" id="ARBA00017393"/>
    </source>
</evidence>
<dbReference type="PANTHER" id="PTHR30290:SF32">
    <property type="entry name" value="GLUTATHIONE-BINDING PROTEIN GSIB"/>
    <property type="match status" value="1"/>
</dbReference>
<evidence type="ECO:0000313" key="12">
    <source>
        <dbReference type="Proteomes" id="UP000295416"/>
    </source>
</evidence>
<dbReference type="PROSITE" id="PS01040">
    <property type="entry name" value="SBP_BACTERIAL_5"/>
    <property type="match status" value="1"/>
</dbReference>
<dbReference type="PROSITE" id="PS51257">
    <property type="entry name" value="PROKAR_LIPOPROTEIN"/>
    <property type="match status" value="1"/>
</dbReference>
<dbReference type="AlphaFoldDB" id="A0A4R2P490"/>
<dbReference type="SUPFAM" id="SSF53850">
    <property type="entry name" value="Periplasmic binding protein-like II"/>
    <property type="match status" value="1"/>
</dbReference>
<dbReference type="GO" id="GO:0030288">
    <property type="term" value="C:outer membrane-bounded periplasmic space"/>
    <property type="evidence" value="ECO:0007669"/>
    <property type="project" value="TreeGrafter"/>
</dbReference>
<dbReference type="PANTHER" id="PTHR30290">
    <property type="entry name" value="PERIPLASMIC BINDING COMPONENT OF ABC TRANSPORTER"/>
    <property type="match status" value="1"/>
</dbReference>
<dbReference type="GO" id="GO:0043190">
    <property type="term" value="C:ATP-binding cassette (ABC) transporter complex"/>
    <property type="evidence" value="ECO:0007669"/>
    <property type="project" value="InterPro"/>
</dbReference>
<evidence type="ECO:0000256" key="1">
    <source>
        <dbReference type="ARBA" id="ARBA00003489"/>
    </source>
</evidence>
<comment type="caution">
    <text evidence="11">The sequence shown here is derived from an EMBL/GenBank/DDBJ whole genome shotgun (WGS) entry which is preliminary data.</text>
</comment>
<keyword evidence="8" id="KW-0574">Periplasm</keyword>
<dbReference type="Gene3D" id="3.90.76.10">
    <property type="entry name" value="Dipeptide-binding Protein, Domain 1"/>
    <property type="match status" value="1"/>
</dbReference>
<dbReference type="PIRSF" id="PIRSF002741">
    <property type="entry name" value="MppA"/>
    <property type="match status" value="1"/>
</dbReference>
<dbReference type="Gene3D" id="3.10.105.10">
    <property type="entry name" value="Dipeptide-binding Protein, Domain 3"/>
    <property type="match status" value="1"/>
</dbReference>